<comment type="caution">
    <text evidence="1">The sequence shown here is derived from an EMBL/GenBank/DDBJ whole genome shotgun (WGS) entry which is preliminary data.</text>
</comment>
<organism evidence="1 2">
    <name type="scientific">Stylosanthes scabra</name>
    <dbReference type="NCBI Taxonomy" id="79078"/>
    <lineage>
        <taxon>Eukaryota</taxon>
        <taxon>Viridiplantae</taxon>
        <taxon>Streptophyta</taxon>
        <taxon>Embryophyta</taxon>
        <taxon>Tracheophyta</taxon>
        <taxon>Spermatophyta</taxon>
        <taxon>Magnoliopsida</taxon>
        <taxon>eudicotyledons</taxon>
        <taxon>Gunneridae</taxon>
        <taxon>Pentapetalae</taxon>
        <taxon>rosids</taxon>
        <taxon>fabids</taxon>
        <taxon>Fabales</taxon>
        <taxon>Fabaceae</taxon>
        <taxon>Papilionoideae</taxon>
        <taxon>50 kb inversion clade</taxon>
        <taxon>dalbergioids sensu lato</taxon>
        <taxon>Dalbergieae</taxon>
        <taxon>Pterocarpus clade</taxon>
        <taxon>Stylosanthes</taxon>
    </lineage>
</organism>
<proteinExistence type="predicted"/>
<dbReference type="Proteomes" id="UP001341840">
    <property type="component" value="Unassembled WGS sequence"/>
</dbReference>
<accession>A0ABU6T8T0</accession>
<name>A0ABU6T8T0_9FABA</name>
<dbReference type="EMBL" id="JASCZI010090677">
    <property type="protein sequence ID" value="MED6144770.1"/>
    <property type="molecule type" value="Genomic_DNA"/>
</dbReference>
<reference evidence="1 2" key="1">
    <citation type="journal article" date="2023" name="Plants (Basel)">
        <title>Bridging the Gap: Combining Genomics and Transcriptomics Approaches to Understand Stylosanthes scabra, an Orphan Legume from the Brazilian Caatinga.</title>
        <authorList>
            <person name="Ferreira-Neto J.R.C."/>
            <person name="da Silva M.D."/>
            <person name="Binneck E."/>
            <person name="de Melo N.F."/>
            <person name="da Silva R.H."/>
            <person name="de Melo A.L.T.M."/>
            <person name="Pandolfi V."/>
            <person name="Bustamante F.O."/>
            <person name="Brasileiro-Vidal A.C."/>
            <person name="Benko-Iseppon A.M."/>
        </authorList>
    </citation>
    <scope>NUCLEOTIDE SEQUENCE [LARGE SCALE GENOMIC DNA]</scope>
    <source>
        <tissue evidence="1">Leaves</tissue>
    </source>
</reference>
<evidence type="ECO:0000313" key="2">
    <source>
        <dbReference type="Proteomes" id="UP001341840"/>
    </source>
</evidence>
<protein>
    <submittedName>
        <fullName evidence="1">Uncharacterized protein</fullName>
    </submittedName>
</protein>
<keyword evidence="2" id="KW-1185">Reference proteome</keyword>
<sequence length="107" mass="11576">MDLVQKLQGVWRIKEIYHVMDVGYGYFLGKFDVPANREKTPLLTNSHKRPCPLSLQASLGDYGSGPCPNQQLRTYTVLVALYSSATTSSTGVISSTADGIAPTTIAP</sequence>
<gene>
    <name evidence="1" type="ORF">PIB30_018618</name>
</gene>
<evidence type="ECO:0000313" key="1">
    <source>
        <dbReference type="EMBL" id="MED6144770.1"/>
    </source>
</evidence>